<keyword evidence="3" id="KW-1185">Reference proteome</keyword>
<comment type="caution">
    <text evidence="2">The sequence shown here is derived from an EMBL/GenBank/DDBJ whole genome shotgun (WGS) entry which is preliminary data.</text>
</comment>
<evidence type="ECO:0000313" key="2">
    <source>
        <dbReference type="EMBL" id="VDI25212.1"/>
    </source>
</evidence>
<dbReference type="EMBL" id="UYJE01004129">
    <property type="protein sequence ID" value="VDI25212.1"/>
    <property type="molecule type" value="Genomic_DNA"/>
</dbReference>
<gene>
    <name evidence="2" type="ORF">MGAL_10B055957</name>
</gene>
<proteinExistence type="predicted"/>
<feature type="domain" description="TTF-type" evidence="1">
    <location>
        <begin position="359"/>
        <end position="450"/>
    </location>
</feature>
<reference evidence="2" key="1">
    <citation type="submission" date="2018-11" db="EMBL/GenBank/DDBJ databases">
        <authorList>
            <person name="Alioto T."/>
            <person name="Alioto T."/>
        </authorList>
    </citation>
    <scope>NUCLEOTIDE SEQUENCE</scope>
</reference>
<dbReference type="OrthoDB" id="6608798at2759"/>
<dbReference type="AlphaFoldDB" id="A0A8B6DW55"/>
<evidence type="ECO:0000259" key="1">
    <source>
        <dbReference type="SMART" id="SM00597"/>
    </source>
</evidence>
<dbReference type="Proteomes" id="UP000596742">
    <property type="component" value="Unassembled WGS sequence"/>
</dbReference>
<sequence>MSEQKNISTEIKFNGDEKYNKLLCLFHTGTDVKRKLLDTFLKDKQIILLDLLTSRGNTFLPCEDVRNARRKSATIVLEDLVLNTIDKVLWDCLDFFWDCCLKDDSLEDILERHKELLYRKYVNSNNQQDSNSLTEDQWDILFKRKHEKHIETDQEENEQCFSATKGITISHLDSKLNILILSTVCPLFKSVSAVSECQSQISKIAVLQREVKDNEFEKIWDKFEDNIHKISSHCQLSDFFKRKCTIIKECTVNKILTHQNRKSILVQALNFPDFIPDTKLCDDVRKELDIIEFIAFEENLNIARAHCGRKIPVAFTTGQCEEGSYLRNWIEVADEGRLKLLKTTWIPSSNSYVYPKNNQNRRYNKSWENYYSWLRYSPSQHGAHCSLCIAFQDHPSENLRYNEFVTIHVPYNDWKNALDKKRGRLALHSNSERHLKALEKKSPTIGFGSEKAIYSPVY</sequence>
<accession>A0A8B6DW55</accession>
<evidence type="ECO:0000313" key="3">
    <source>
        <dbReference type="Proteomes" id="UP000596742"/>
    </source>
</evidence>
<protein>
    <recommendedName>
        <fullName evidence="1">TTF-type domain-containing protein</fullName>
    </recommendedName>
</protein>
<dbReference type="InterPro" id="IPR006580">
    <property type="entry name" value="Znf_TTF"/>
</dbReference>
<organism evidence="2 3">
    <name type="scientific">Mytilus galloprovincialis</name>
    <name type="common">Mediterranean mussel</name>
    <dbReference type="NCBI Taxonomy" id="29158"/>
    <lineage>
        <taxon>Eukaryota</taxon>
        <taxon>Metazoa</taxon>
        <taxon>Spiralia</taxon>
        <taxon>Lophotrochozoa</taxon>
        <taxon>Mollusca</taxon>
        <taxon>Bivalvia</taxon>
        <taxon>Autobranchia</taxon>
        <taxon>Pteriomorphia</taxon>
        <taxon>Mytilida</taxon>
        <taxon>Mytiloidea</taxon>
        <taxon>Mytilidae</taxon>
        <taxon>Mytilinae</taxon>
        <taxon>Mytilus</taxon>
    </lineage>
</organism>
<name>A0A8B6DW55_MYTGA</name>
<dbReference type="SMART" id="SM00597">
    <property type="entry name" value="ZnF_TTF"/>
    <property type="match status" value="1"/>
</dbReference>